<accession>A0A6V8KLD5</accession>
<keyword evidence="6" id="KW-0418">Kinase</keyword>
<feature type="transmembrane region" description="Helical" evidence="9">
    <location>
        <begin position="38"/>
        <end position="58"/>
    </location>
</feature>
<keyword evidence="4" id="KW-0808">Transferase</keyword>
<feature type="transmembrane region" description="Helical" evidence="9">
    <location>
        <begin position="78"/>
        <end position="96"/>
    </location>
</feature>
<dbReference type="Pfam" id="PF07730">
    <property type="entry name" value="HisKA_3"/>
    <property type="match status" value="1"/>
</dbReference>
<keyword evidence="3" id="KW-0597">Phosphoprotein</keyword>
<dbReference type="InterPro" id="IPR050482">
    <property type="entry name" value="Sensor_HK_TwoCompSys"/>
</dbReference>
<sequence>MDRTGLRSWGGAFTTGLAFPVAALAAALLVFATTGVSAGLVGALVVALVPWALLAGQVRVGPWVMVVAGIGMPALASVGYKAAGAIFLALLAVAWIAAMGQSAAAEAVALGGAVLIPVAYVTRHGQWREDYPAAVFFGTGALLTWLVGRILRRERLLVAALTEAQGRLDAAAAAAERRRIALDVHDAVGHGLSVVLLNVVGARQVIDRDPPAAAEALERAERVGRESLESVRGIVGLLREPGGGERTAAQPPPPVAADIAGLLETVAASGMAVRADLADELSTVDTYTGLAAFRVVQEALSNVEHHAPGAETLVRVGRDGDRLVILVRNGAARRAAPSGRGGGTGLHGMRQRVAGLGGTVTAGPDGDGWRVEATLPLRRAAAAEVDG</sequence>
<dbReference type="Gene3D" id="3.30.565.10">
    <property type="entry name" value="Histidine kinase-like ATPase, C-terminal domain"/>
    <property type="match status" value="1"/>
</dbReference>
<dbReference type="InterPro" id="IPR011712">
    <property type="entry name" value="Sig_transdc_His_kin_sub3_dim/P"/>
</dbReference>
<dbReference type="PANTHER" id="PTHR24421">
    <property type="entry name" value="NITRATE/NITRITE SENSOR PROTEIN NARX-RELATED"/>
    <property type="match status" value="1"/>
</dbReference>
<keyword evidence="9" id="KW-1133">Transmembrane helix</keyword>
<evidence type="ECO:0000256" key="2">
    <source>
        <dbReference type="ARBA" id="ARBA00012438"/>
    </source>
</evidence>
<dbReference type="InterPro" id="IPR036890">
    <property type="entry name" value="HATPase_C_sf"/>
</dbReference>
<feature type="transmembrane region" description="Helical" evidence="9">
    <location>
        <begin position="103"/>
        <end position="121"/>
    </location>
</feature>
<keyword evidence="12" id="KW-1185">Reference proteome</keyword>
<keyword evidence="9" id="KW-0472">Membrane</keyword>
<keyword evidence="5" id="KW-0547">Nucleotide-binding</keyword>
<evidence type="ECO:0000256" key="5">
    <source>
        <dbReference type="ARBA" id="ARBA00022741"/>
    </source>
</evidence>
<keyword evidence="9" id="KW-0812">Transmembrane</keyword>
<dbReference type="EMBL" id="BLPF01000003">
    <property type="protein sequence ID" value="GFJ83328.1"/>
    <property type="molecule type" value="Genomic_DNA"/>
</dbReference>
<evidence type="ECO:0000256" key="8">
    <source>
        <dbReference type="ARBA" id="ARBA00023012"/>
    </source>
</evidence>
<feature type="transmembrane region" description="Helical" evidence="9">
    <location>
        <begin position="133"/>
        <end position="151"/>
    </location>
</feature>
<dbReference type="SUPFAM" id="SSF55874">
    <property type="entry name" value="ATPase domain of HSP90 chaperone/DNA topoisomerase II/histidine kinase"/>
    <property type="match status" value="1"/>
</dbReference>
<dbReference type="Proteomes" id="UP000482800">
    <property type="component" value="Unassembled WGS sequence"/>
</dbReference>
<dbReference type="PANTHER" id="PTHR24421:SF10">
    <property type="entry name" value="NITRATE_NITRITE SENSOR PROTEIN NARQ"/>
    <property type="match status" value="1"/>
</dbReference>
<feature type="transmembrane region" description="Helical" evidence="9">
    <location>
        <begin position="12"/>
        <end position="31"/>
    </location>
</feature>
<evidence type="ECO:0000256" key="6">
    <source>
        <dbReference type="ARBA" id="ARBA00022777"/>
    </source>
</evidence>
<evidence type="ECO:0000256" key="4">
    <source>
        <dbReference type="ARBA" id="ARBA00022679"/>
    </source>
</evidence>
<gene>
    <name evidence="11" type="ORF">Phou_075080</name>
</gene>
<protein>
    <recommendedName>
        <fullName evidence="2">histidine kinase</fullName>
        <ecNumber evidence="2">2.7.13.3</ecNumber>
    </recommendedName>
</protein>
<evidence type="ECO:0000256" key="9">
    <source>
        <dbReference type="SAM" id="Phobius"/>
    </source>
</evidence>
<dbReference type="GO" id="GO:0016020">
    <property type="term" value="C:membrane"/>
    <property type="evidence" value="ECO:0007669"/>
    <property type="project" value="InterPro"/>
</dbReference>
<evidence type="ECO:0000256" key="7">
    <source>
        <dbReference type="ARBA" id="ARBA00022840"/>
    </source>
</evidence>
<organism evidence="11 12">
    <name type="scientific">Phytohabitans houttuyneae</name>
    <dbReference type="NCBI Taxonomy" id="1076126"/>
    <lineage>
        <taxon>Bacteria</taxon>
        <taxon>Bacillati</taxon>
        <taxon>Actinomycetota</taxon>
        <taxon>Actinomycetes</taxon>
        <taxon>Micromonosporales</taxon>
        <taxon>Micromonosporaceae</taxon>
    </lineage>
</organism>
<proteinExistence type="predicted"/>
<dbReference type="GO" id="GO:0000155">
    <property type="term" value="F:phosphorelay sensor kinase activity"/>
    <property type="evidence" value="ECO:0007669"/>
    <property type="project" value="InterPro"/>
</dbReference>
<keyword evidence="7" id="KW-0067">ATP-binding</keyword>
<comment type="catalytic activity">
    <reaction evidence="1">
        <text>ATP + protein L-histidine = ADP + protein N-phospho-L-histidine.</text>
        <dbReference type="EC" id="2.7.13.3"/>
    </reaction>
</comment>
<reference evidence="11 12" key="1">
    <citation type="submission" date="2020-03" db="EMBL/GenBank/DDBJ databases">
        <title>Whole genome shotgun sequence of Phytohabitans houttuyneae NBRC 108639.</title>
        <authorList>
            <person name="Komaki H."/>
            <person name="Tamura T."/>
        </authorList>
    </citation>
    <scope>NUCLEOTIDE SEQUENCE [LARGE SCALE GENOMIC DNA]</scope>
    <source>
        <strain evidence="11 12">NBRC 108639</strain>
    </source>
</reference>
<evidence type="ECO:0000259" key="10">
    <source>
        <dbReference type="Pfam" id="PF07730"/>
    </source>
</evidence>
<dbReference type="GO" id="GO:0005524">
    <property type="term" value="F:ATP binding"/>
    <property type="evidence" value="ECO:0007669"/>
    <property type="project" value="UniProtKB-KW"/>
</dbReference>
<feature type="domain" description="Signal transduction histidine kinase subgroup 3 dimerisation and phosphoacceptor" evidence="10">
    <location>
        <begin position="176"/>
        <end position="241"/>
    </location>
</feature>
<dbReference type="AlphaFoldDB" id="A0A6V8KLD5"/>
<dbReference type="RefSeq" id="WP_173065656.1">
    <property type="nucleotide sequence ID" value="NZ_BAABGO010000020.1"/>
</dbReference>
<dbReference type="GO" id="GO:0046983">
    <property type="term" value="F:protein dimerization activity"/>
    <property type="evidence" value="ECO:0007669"/>
    <property type="project" value="InterPro"/>
</dbReference>
<dbReference type="Gene3D" id="1.20.5.1930">
    <property type="match status" value="1"/>
</dbReference>
<name>A0A6V8KLD5_9ACTN</name>
<comment type="caution">
    <text evidence="11">The sequence shown here is derived from an EMBL/GenBank/DDBJ whole genome shotgun (WGS) entry which is preliminary data.</text>
</comment>
<evidence type="ECO:0000313" key="12">
    <source>
        <dbReference type="Proteomes" id="UP000482800"/>
    </source>
</evidence>
<evidence type="ECO:0000256" key="3">
    <source>
        <dbReference type="ARBA" id="ARBA00022553"/>
    </source>
</evidence>
<dbReference type="CDD" id="cd16917">
    <property type="entry name" value="HATPase_UhpB-NarQ-NarX-like"/>
    <property type="match status" value="1"/>
</dbReference>
<reference evidence="11 12" key="2">
    <citation type="submission" date="2020-03" db="EMBL/GenBank/DDBJ databases">
        <authorList>
            <person name="Ichikawa N."/>
            <person name="Kimura A."/>
            <person name="Kitahashi Y."/>
            <person name="Uohara A."/>
        </authorList>
    </citation>
    <scope>NUCLEOTIDE SEQUENCE [LARGE SCALE GENOMIC DNA]</scope>
    <source>
        <strain evidence="11 12">NBRC 108639</strain>
    </source>
</reference>
<evidence type="ECO:0000256" key="1">
    <source>
        <dbReference type="ARBA" id="ARBA00000085"/>
    </source>
</evidence>
<dbReference type="EC" id="2.7.13.3" evidence="2"/>
<keyword evidence="8" id="KW-0902">Two-component regulatory system</keyword>
<evidence type="ECO:0000313" key="11">
    <source>
        <dbReference type="EMBL" id="GFJ83328.1"/>
    </source>
</evidence>